<evidence type="ECO:0000256" key="1">
    <source>
        <dbReference type="SAM" id="SignalP"/>
    </source>
</evidence>
<protein>
    <recommendedName>
        <fullName evidence="4">Pollen allergen ole e 6</fullName>
    </recommendedName>
</protein>
<name>A0A200Q4N4_MACCD</name>
<keyword evidence="1" id="KW-0732">Signal</keyword>
<proteinExistence type="predicted"/>
<dbReference type="Pfam" id="PF09253">
    <property type="entry name" value="Ole_e_6"/>
    <property type="match status" value="1"/>
</dbReference>
<evidence type="ECO:0000313" key="2">
    <source>
        <dbReference type="EMBL" id="OVA05424.1"/>
    </source>
</evidence>
<dbReference type="OrthoDB" id="1869791at2759"/>
<feature type="signal peptide" evidence="1">
    <location>
        <begin position="1"/>
        <end position="28"/>
    </location>
</feature>
<comment type="caution">
    <text evidence="2">The sequence shown here is derived from an EMBL/GenBank/DDBJ whole genome shotgun (WGS) entry which is preliminary data.</text>
</comment>
<evidence type="ECO:0008006" key="4">
    <source>
        <dbReference type="Google" id="ProtNLM"/>
    </source>
</evidence>
<dbReference type="AlphaFoldDB" id="A0A200Q4N4"/>
<dbReference type="OMA" id="NACEAHE"/>
<sequence length="85" mass="9104">MAAKRINVAVLLMCIVVLADVAVQSSNAYENIEMSDLTTAHSGYANYKACFNYCKDACKSGGMGNSFCEISCDNACEAHETASTY</sequence>
<gene>
    <name evidence="2" type="ORF">BVC80_441g192</name>
</gene>
<reference evidence="2 3" key="1">
    <citation type="journal article" date="2017" name="Mol. Plant">
        <title>The Genome of Medicinal Plant Macleaya cordata Provides New Insights into Benzylisoquinoline Alkaloids Metabolism.</title>
        <authorList>
            <person name="Liu X."/>
            <person name="Liu Y."/>
            <person name="Huang P."/>
            <person name="Ma Y."/>
            <person name="Qing Z."/>
            <person name="Tang Q."/>
            <person name="Cao H."/>
            <person name="Cheng P."/>
            <person name="Zheng Y."/>
            <person name="Yuan Z."/>
            <person name="Zhou Y."/>
            <person name="Liu J."/>
            <person name="Tang Z."/>
            <person name="Zhuo Y."/>
            <person name="Zhang Y."/>
            <person name="Yu L."/>
            <person name="Huang J."/>
            <person name="Yang P."/>
            <person name="Peng Q."/>
            <person name="Zhang J."/>
            <person name="Jiang W."/>
            <person name="Zhang Z."/>
            <person name="Lin K."/>
            <person name="Ro D.K."/>
            <person name="Chen X."/>
            <person name="Xiong X."/>
            <person name="Shang Y."/>
            <person name="Huang S."/>
            <person name="Zeng J."/>
        </authorList>
    </citation>
    <scope>NUCLEOTIDE SEQUENCE [LARGE SCALE GENOMIC DNA]</scope>
    <source>
        <strain evidence="3">cv. BLH2017</strain>
        <tissue evidence="2">Root</tissue>
    </source>
</reference>
<feature type="chain" id="PRO_5013392545" description="Pollen allergen ole e 6" evidence="1">
    <location>
        <begin position="29"/>
        <end position="85"/>
    </location>
</feature>
<dbReference type="EMBL" id="MVGT01003118">
    <property type="protein sequence ID" value="OVA05424.1"/>
    <property type="molecule type" value="Genomic_DNA"/>
</dbReference>
<dbReference type="Proteomes" id="UP000195402">
    <property type="component" value="Unassembled WGS sequence"/>
</dbReference>
<dbReference type="InParanoid" id="A0A200Q4N4"/>
<dbReference type="SUPFAM" id="SSF111388">
    <property type="entry name" value="Pollen allergen ole e 6"/>
    <property type="match status" value="1"/>
</dbReference>
<organism evidence="2 3">
    <name type="scientific">Macleaya cordata</name>
    <name type="common">Five-seeded plume-poppy</name>
    <name type="synonym">Bocconia cordata</name>
    <dbReference type="NCBI Taxonomy" id="56857"/>
    <lineage>
        <taxon>Eukaryota</taxon>
        <taxon>Viridiplantae</taxon>
        <taxon>Streptophyta</taxon>
        <taxon>Embryophyta</taxon>
        <taxon>Tracheophyta</taxon>
        <taxon>Spermatophyta</taxon>
        <taxon>Magnoliopsida</taxon>
        <taxon>Ranunculales</taxon>
        <taxon>Papaveraceae</taxon>
        <taxon>Papaveroideae</taxon>
        <taxon>Macleaya</taxon>
    </lineage>
</organism>
<dbReference type="InterPro" id="IPR036466">
    <property type="entry name" value="Pollen_allergen_ole-e-6_sf"/>
</dbReference>
<dbReference type="PANTHER" id="PTHR35632:SF1">
    <property type="entry name" value="MAJOR POLLEN ALLERGEN OLE E 6-LIKE"/>
    <property type="match status" value="1"/>
</dbReference>
<dbReference type="PANTHER" id="PTHR35632">
    <property type="entry name" value="MAJOR POLLEN ALLERGEN OLE E 6-LIKE"/>
    <property type="match status" value="1"/>
</dbReference>
<keyword evidence="3" id="KW-1185">Reference proteome</keyword>
<evidence type="ECO:0000313" key="3">
    <source>
        <dbReference type="Proteomes" id="UP000195402"/>
    </source>
</evidence>
<dbReference type="InterPro" id="IPR015333">
    <property type="entry name" value="Pollen_allergen_ole-e-6"/>
</dbReference>
<dbReference type="Gene3D" id="1.10.287.720">
    <property type="entry name" value="Pollen allergen ole e 6"/>
    <property type="match status" value="1"/>
</dbReference>
<accession>A0A200Q4N4</accession>